<gene>
    <name evidence="14" type="ORF">N1027_11585</name>
</gene>
<evidence type="ECO:0000256" key="13">
    <source>
        <dbReference type="SAM" id="Phobius"/>
    </source>
</evidence>
<evidence type="ECO:0000256" key="10">
    <source>
        <dbReference type="ARBA" id="ARBA00023136"/>
    </source>
</evidence>
<comment type="similarity">
    <text evidence="2">Belongs to the TMEM175 family.</text>
</comment>
<keyword evidence="5 13" id="KW-0812">Transmembrane</keyword>
<evidence type="ECO:0000256" key="6">
    <source>
        <dbReference type="ARBA" id="ARBA00022826"/>
    </source>
</evidence>
<organism evidence="14 15">
    <name type="scientific">Herbiconiux aconitum</name>
    <dbReference type="NCBI Taxonomy" id="2970913"/>
    <lineage>
        <taxon>Bacteria</taxon>
        <taxon>Bacillati</taxon>
        <taxon>Actinomycetota</taxon>
        <taxon>Actinomycetes</taxon>
        <taxon>Micrococcales</taxon>
        <taxon>Microbacteriaceae</taxon>
        <taxon>Herbiconiux</taxon>
    </lineage>
</organism>
<evidence type="ECO:0000256" key="9">
    <source>
        <dbReference type="ARBA" id="ARBA00023065"/>
    </source>
</evidence>
<proteinExistence type="inferred from homology"/>
<dbReference type="RefSeq" id="WP_259508042.1">
    <property type="nucleotide sequence ID" value="NZ_JANLCM010000002.1"/>
</dbReference>
<evidence type="ECO:0000256" key="12">
    <source>
        <dbReference type="ARBA" id="ARBA00034430"/>
    </source>
</evidence>
<keyword evidence="10 13" id="KW-0472">Membrane</keyword>
<evidence type="ECO:0000256" key="7">
    <source>
        <dbReference type="ARBA" id="ARBA00022958"/>
    </source>
</evidence>
<keyword evidence="11" id="KW-0407">Ion channel</keyword>
<keyword evidence="9" id="KW-0406">Ion transport</keyword>
<accession>A0ABT2GRC5</accession>
<feature type="transmembrane region" description="Helical" evidence="13">
    <location>
        <begin position="20"/>
        <end position="40"/>
    </location>
</feature>
<dbReference type="EMBL" id="JANLCM010000002">
    <property type="protein sequence ID" value="MCS5718775.1"/>
    <property type="molecule type" value="Genomic_DNA"/>
</dbReference>
<comment type="subcellular location">
    <subcellularLocation>
        <location evidence="1">Membrane</location>
        <topology evidence="1">Multi-pass membrane protein</topology>
    </subcellularLocation>
</comment>
<keyword evidence="6" id="KW-0631">Potassium channel</keyword>
<evidence type="ECO:0000256" key="4">
    <source>
        <dbReference type="ARBA" id="ARBA00022538"/>
    </source>
</evidence>
<evidence type="ECO:0000256" key="3">
    <source>
        <dbReference type="ARBA" id="ARBA00022448"/>
    </source>
</evidence>
<keyword evidence="15" id="KW-1185">Reference proteome</keyword>
<evidence type="ECO:0000313" key="15">
    <source>
        <dbReference type="Proteomes" id="UP001165584"/>
    </source>
</evidence>
<feature type="transmembrane region" description="Helical" evidence="13">
    <location>
        <begin position="123"/>
        <end position="142"/>
    </location>
</feature>
<dbReference type="PANTHER" id="PTHR31462">
    <property type="entry name" value="ENDOSOMAL/LYSOSOMAL POTASSIUM CHANNEL TMEM175"/>
    <property type="match status" value="1"/>
</dbReference>
<evidence type="ECO:0000256" key="1">
    <source>
        <dbReference type="ARBA" id="ARBA00004141"/>
    </source>
</evidence>
<dbReference type="Pfam" id="PF06736">
    <property type="entry name" value="TMEM175"/>
    <property type="match status" value="1"/>
</dbReference>
<keyword evidence="7" id="KW-0630">Potassium</keyword>
<dbReference type="InterPro" id="IPR010617">
    <property type="entry name" value="TMEM175-like"/>
</dbReference>
<protein>
    <submittedName>
        <fullName evidence="14">TMEM175 family protein</fullName>
    </submittedName>
</protein>
<evidence type="ECO:0000256" key="8">
    <source>
        <dbReference type="ARBA" id="ARBA00022989"/>
    </source>
</evidence>
<comment type="catalytic activity">
    <reaction evidence="12">
        <text>K(+)(in) = K(+)(out)</text>
        <dbReference type="Rhea" id="RHEA:29463"/>
        <dbReference type="ChEBI" id="CHEBI:29103"/>
    </reaction>
</comment>
<evidence type="ECO:0000256" key="2">
    <source>
        <dbReference type="ARBA" id="ARBA00006920"/>
    </source>
</evidence>
<dbReference type="PANTHER" id="PTHR31462:SF5">
    <property type="entry name" value="ENDOSOMAL_LYSOSOMAL PROTON CHANNEL TMEM175"/>
    <property type="match status" value="1"/>
</dbReference>
<keyword evidence="4" id="KW-0633">Potassium transport</keyword>
<evidence type="ECO:0000313" key="14">
    <source>
        <dbReference type="EMBL" id="MCS5718775.1"/>
    </source>
</evidence>
<sequence length="211" mass="22790">MGEQTESRREVDAEKGVDRLVFFSDAVIAISITLIVLPLVDVARDPGSGTAAEFFTQNGPGLLAAAVSFLVIGSFWREHHRMFNRAVGFNRTLVTVNLLWLAGIAFLPLATVLQVGASREDRLAAIVYIGTIGVTMALLRVDELVLARTGLLEPGAAPGNRRLLSHWVGVVLCFIAAGVVGVWPQLGLYPLLLMLLSSPIQRLIVRPRTAP</sequence>
<keyword evidence="8 13" id="KW-1133">Transmembrane helix</keyword>
<reference evidence="14" key="1">
    <citation type="submission" date="2022-08" db="EMBL/GenBank/DDBJ databases">
        <authorList>
            <person name="Deng Y."/>
            <person name="Han X.-F."/>
            <person name="Zhang Y.-Q."/>
        </authorList>
    </citation>
    <scope>NUCLEOTIDE SEQUENCE</scope>
    <source>
        <strain evidence="14">CPCC 205763</strain>
    </source>
</reference>
<evidence type="ECO:0000256" key="5">
    <source>
        <dbReference type="ARBA" id="ARBA00022692"/>
    </source>
</evidence>
<dbReference type="Proteomes" id="UP001165584">
    <property type="component" value="Unassembled WGS sequence"/>
</dbReference>
<evidence type="ECO:0000256" key="11">
    <source>
        <dbReference type="ARBA" id="ARBA00023303"/>
    </source>
</evidence>
<keyword evidence="3" id="KW-0813">Transport</keyword>
<feature type="transmembrane region" description="Helical" evidence="13">
    <location>
        <begin position="163"/>
        <end position="182"/>
    </location>
</feature>
<feature type="transmembrane region" description="Helical" evidence="13">
    <location>
        <begin position="98"/>
        <end position="117"/>
    </location>
</feature>
<name>A0ABT2GRC5_9MICO</name>
<feature type="transmembrane region" description="Helical" evidence="13">
    <location>
        <begin position="60"/>
        <end position="77"/>
    </location>
</feature>
<comment type="caution">
    <text evidence="14">The sequence shown here is derived from an EMBL/GenBank/DDBJ whole genome shotgun (WGS) entry which is preliminary data.</text>
</comment>